<keyword evidence="1" id="KW-0472">Membrane</keyword>
<dbReference type="PROSITE" id="PS51257">
    <property type="entry name" value="PROKAR_LIPOPROTEIN"/>
    <property type="match status" value="1"/>
</dbReference>
<name>A0A934RRY7_9BACT</name>
<keyword evidence="4" id="KW-1185">Reference proteome</keyword>
<gene>
    <name evidence="3" type="ORF">JIN78_03645</name>
</gene>
<keyword evidence="1" id="KW-1133">Transmembrane helix</keyword>
<feature type="transmembrane region" description="Helical" evidence="1">
    <location>
        <begin position="47"/>
        <end position="64"/>
    </location>
</feature>
<evidence type="ECO:0000256" key="2">
    <source>
        <dbReference type="SAM" id="SignalP"/>
    </source>
</evidence>
<evidence type="ECO:0000256" key="1">
    <source>
        <dbReference type="SAM" id="Phobius"/>
    </source>
</evidence>
<evidence type="ECO:0008006" key="5">
    <source>
        <dbReference type="Google" id="ProtNLM"/>
    </source>
</evidence>
<organism evidence="3 4">
    <name type="scientific">Roseibacillus ishigakijimensis</name>
    <dbReference type="NCBI Taxonomy" id="454146"/>
    <lineage>
        <taxon>Bacteria</taxon>
        <taxon>Pseudomonadati</taxon>
        <taxon>Verrucomicrobiota</taxon>
        <taxon>Verrucomicrobiia</taxon>
        <taxon>Verrucomicrobiales</taxon>
        <taxon>Verrucomicrobiaceae</taxon>
        <taxon>Roseibacillus</taxon>
    </lineage>
</organism>
<feature type="chain" id="PRO_5038126489" description="Lipoprotein" evidence="2">
    <location>
        <begin position="29"/>
        <end position="107"/>
    </location>
</feature>
<reference evidence="3" key="1">
    <citation type="submission" date="2021-01" db="EMBL/GenBank/DDBJ databases">
        <title>Modified the classification status of verrucomicrobia.</title>
        <authorList>
            <person name="Feng X."/>
        </authorList>
    </citation>
    <scope>NUCLEOTIDE SEQUENCE</scope>
    <source>
        <strain evidence="3">KCTC 12986</strain>
    </source>
</reference>
<comment type="caution">
    <text evidence="3">The sequence shown here is derived from an EMBL/GenBank/DDBJ whole genome shotgun (WGS) entry which is preliminary data.</text>
</comment>
<proteinExistence type="predicted"/>
<protein>
    <recommendedName>
        <fullName evidence="5">Lipoprotein</fullName>
    </recommendedName>
</protein>
<keyword evidence="1" id="KW-0812">Transmembrane</keyword>
<accession>A0A934RRY7</accession>
<evidence type="ECO:0000313" key="4">
    <source>
        <dbReference type="Proteomes" id="UP000604083"/>
    </source>
</evidence>
<dbReference type="EMBL" id="JAENIO010000005">
    <property type="protein sequence ID" value="MBK1833145.1"/>
    <property type="molecule type" value="Genomic_DNA"/>
</dbReference>
<sequence>MQAKVLKSTALASIALLFASCASDPYYANSGYGGSYGGQAGGIDVPKTAALVAAGVAGLSLYHYGKEKDKRKEAERKLDRHNRYHHDYRRGYDRYNRYDRYDRGRRW</sequence>
<evidence type="ECO:0000313" key="3">
    <source>
        <dbReference type="EMBL" id="MBK1833145.1"/>
    </source>
</evidence>
<keyword evidence="2" id="KW-0732">Signal</keyword>
<dbReference type="AlphaFoldDB" id="A0A934RRY7"/>
<dbReference type="Proteomes" id="UP000604083">
    <property type="component" value="Unassembled WGS sequence"/>
</dbReference>
<dbReference type="RefSeq" id="WP_200390575.1">
    <property type="nucleotide sequence ID" value="NZ_JAENIO010000005.1"/>
</dbReference>
<feature type="signal peptide" evidence="2">
    <location>
        <begin position="1"/>
        <end position="28"/>
    </location>
</feature>